<dbReference type="Pfam" id="PF01321">
    <property type="entry name" value="Creatinase_N"/>
    <property type="match status" value="1"/>
</dbReference>
<dbReference type="AlphaFoldDB" id="A0A382BNB6"/>
<dbReference type="Gene3D" id="3.90.230.10">
    <property type="entry name" value="Creatinase/methionine aminopeptidase superfamily"/>
    <property type="match status" value="1"/>
</dbReference>
<dbReference type="SUPFAM" id="SSF55920">
    <property type="entry name" value="Creatinase/aminopeptidase"/>
    <property type="match status" value="1"/>
</dbReference>
<dbReference type="InterPro" id="IPR000994">
    <property type="entry name" value="Pept_M24"/>
</dbReference>
<reference evidence="3" key="1">
    <citation type="submission" date="2018-05" db="EMBL/GenBank/DDBJ databases">
        <authorList>
            <person name="Lanie J.A."/>
            <person name="Ng W.-L."/>
            <person name="Kazmierczak K.M."/>
            <person name="Andrzejewski T.M."/>
            <person name="Davidsen T.M."/>
            <person name="Wayne K.J."/>
            <person name="Tettelin H."/>
            <person name="Glass J.I."/>
            <person name="Rusch D."/>
            <person name="Podicherti R."/>
            <person name="Tsui H.-C.T."/>
            <person name="Winkler M.E."/>
        </authorList>
    </citation>
    <scope>NUCLEOTIDE SEQUENCE</scope>
</reference>
<feature type="domain" description="Peptidase M24" evidence="1">
    <location>
        <begin position="143"/>
        <end position="260"/>
    </location>
</feature>
<accession>A0A382BNB6</accession>
<dbReference type="PANTHER" id="PTHR46112:SF3">
    <property type="entry name" value="AMINOPEPTIDASE YPDF"/>
    <property type="match status" value="1"/>
</dbReference>
<organism evidence="3">
    <name type="scientific">marine metagenome</name>
    <dbReference type="NCBI Taxonomy" id="408172"/>
    <lineage>
        <taxon>unclassified sequences</taxon>
        <taxon>metagenomes</taxon>
        <taxon>ecological metagenomes</taxon>
    </lineage>
</organism>
<evidence type="ECO:0000259" key="2">
    <source>
        <dbReference type="Pfam" id="PF01321"/>
    </source>
</evidence>
<evidence type="ECO:0000313" key="3">
    <source>
        <dbReference type="EMBL" id="SVB14657.1"/>
    </source>
</evidence>
<gene>
    <name evidence="3" type="ORF">METZ01_LOCUS167511</name>
</gene>
<proteinExistence type="predicted"/>
<name>A0A382BNB6_9ZZZZ</name>
<dbReference type="InterPro" id="IPR029149">
    <property type="entry name" value="Creatin/AminoP/Spt16_N"/>
</dbReference>
<evidence type="ECO:0000259" key="1">
    <source>
        <dbReference type="Pfam" id="PF00557"/>
    </source>
</evidence>
<evidence type="ECO:0008006" key="4">
    <source>
        <dbReference type="Google" id="ProtNLM"/>
    </source>
</evidence>
<feature type="non-terminal residue" evidence="3">
    <location>
        <position position="260"/>
    </location>
</feature>
<dbReference type="Gene3D" id="3.40.350.10">
    <property type="entry name" value="Creatinase/prolidase N-terminal domain"/>
    <property type="match status" value="1"/>
</dbReference>
<dbReference type="InterPro" id="IPR050659">
    <property type="entry name" value="Peptidase_M24B"/>
</dbReference>
<dbReference type="Pfam" id="PF00557">
    <property type="entry name" value="Peptidase_M24"/>
    <property type="match status" value="1"/>
</dbReference>
<dbReference type="PANTHER" id="PTHR46112">
    <property type="entry name" value="AMINOPEPTIDASE"/>
    <property type="match status" value="1"/>
</dbReference>
<dbReference type="InterPro" id="IPR000587">
    <property type="entry name" value="Creatinase_N"/>
</dbReference>
<protein>
    <recommendedName>
        <fullName evidence="4">Peptidase M24 domain-containing protein</fullName>
    </recommendedName>
</protein>
<dbReference type="SUPFAM" id="SSF53092">
    <property type="entry name" value="Creatinase/prolidase N-terminal domain"/>
    <property type="match status" value="1"/>
</dbReference>
<sequence>MDFDIKGRLSRLTEKFESAGCEALLVTSLTNIYYLSGFTGSAGLLWIDAEKALLLVDGRYGDQAVEEVEKSGAQIEVEMVGAKQSERLKTVSRMTKRVGLEAQSVTWARMKSLEKVFESSELRFTEGLVEDLRQIKDKGEITLMKTAAEIADKALANIWPMLETGVSEKEVSTALDEMMVKQGAEGTAFETIIAAGPNSARPHARPGDRILSEGDLVVCDMGALYKNYRSDMTRSTRIGGTGTGQPAEMLEVVLEAQKAG</sequence>
<dbReference type="InterPro" id="IPR036005">
    <property type="entry name" value="Creatinase/aminopeptidase-like"/>
</dbReference>
<dbReference type="EMBL" id="UINC01030370">
    <property type="protein sequence ID" value="SVB14657.1"/>
    <property type="molecule type" value="Genomic_DNA"/>
</dbReference>
<feature type="domain" description="Creatinase N-terminal" evidence="2">
    <location>
        <begin position="8"/>
        <end position="135"/>
    </location>
</feature>